<dbReference type="RefSeq" id="WP_111575126.1">
    <property type="nucleotide sequence ID" value="NZ_JBHEEY010000005.1"/>
</dbReference>
<dbReference type="Proteomes" id="UP000249453">
    <property type="component" value="Unassembled WGS sequence"/>
</dbReference>
<sequence length="264" mass="28854">MKEIPNSVIGTVSSVLGNYYYSHSKLNSLFMESGAPGDVPEGNCETKCSRWLKRCNNDPSIIDPLTILGRIIQPFMDDEHPNERRQRGQERIRSALAKNQLAYHLNGVITHAGTTPAAETLADFFKKGDFVSIRAEFARAISNVESDPHAAITAASAIIEALCKTYIETHGLEMPTTQTIIPLWKATQNALGLNPDRLLGDDQKQILSGLTSIINGIGSLRTHIGSAHGRGITPPSINSSDARLAINSAHTLVTFAMERWHSKQ</sequence>
<gene>
    <name evidence="2" type="ORF">C7374_104181</name>
</gene>
<protein>
    <submittedName>
        <fullName evidence="2">Abortive infection Abi-like protein</fullName>
    </submittedName>
</protein>
<accession>A0A364JWA4</accession>
<reference evidence="2 3" key="1">
    <citation type="submission" date="2018-06" db="EMBL/GenBank/DDBJ databases">
        <title>Genomic Encyclopedia of Type Strains, Phase IV (KMG-IV): sequencing the most valuable type-strain genomes for metagenomic binning, comparative biology and taxonomic classification.</title>
        <authorList>
            <person name="Goeker M."/>
        </authorList>
    </citation>
    <scope>NUCLEOTIDE SEQUENCE [LARGE SCALE GENOMIC DNA]</scope>
    <source>
        <strain evidence="2 3">DSM 26720</strain>
    </source>
</reference>
<keyword evidence="3" id="KW-1185">Reference proteome</keyword>
<evidence type="ECO:0000313" key="2">
    <source>
        <dbReference type="EMBL" id="RAK30119.1"/>
    </source>
</evidence>
<proteinExistence type="predicted"/>
<evidence type="ECO:0000259" key="1">
    <source>
        <dbReference type="Pfam" id="PF14355"/>
    </source>
</evidence>
<dbReference type="AlphaFoldDB" id="A0A364JWA4"/>
<dbReference type="InterPro" id="IPR026001">
    <property type="entry name" value="Abi-like_C"/>
</dbReference>
<feature type="domain" description="Abortive infection protein-like C-terminal" evidence="1">
    <location>
        <begin position="183"/>
        <end position="257"/>
    </location>
</feature>
<dbReference type="EMBL" id="QLMK01000004">
    <property type="protein sequence ID" value="RAK30119.1"/>
    <property type="molecule type" value="Genomic_DNA"/>
</dbReference>
<dbReference type="OrthoDB" id="7021751at2"/>
<dbReference type="Pfam" id="PF14355">
    <property type="entry name" value="Abi_C"/>
    <property type="match status" value="1"/>
</dbReference>
<name>A0A364JWA4_9HYPH</name>
<evidence type="ECO:0000313" key="3">
    <source>
        <dbReference type="Proteomes" id="UP000249453"/>
    </source>
</evidence>
<comment type="caution">
    <text evidence="2">The sequence shown here is derived from an EMBL/GenBank/DDBJ whole genome shotgun (WGS) entry which is preliminary data.</text>
</comment>
<organism evidence="2 3">
    <name type="scientific">Falsochrobactrum ovis</name>
    <dbReference type="NCBI Taxonomy" id="1293442"/>
    <lineage>
        <taxon>Bacteria</taxon>
        <taxon>Pseudomonadati</taxon>
        <taxon>Pseudomonadota</taxon>
        <taxon>Alphaproteobacteria</taxon>
        <taxon>Hyphomicrobiales</taxon>
        <taxon>Brucellaceae</taxon>
        <taxon>Falsochrobactrum</taxon>
    </lineage>
</organism>